<dbReference type="CDD" id="cd04301">
    <property type="entry name" value="NAT_SF"/>
    <property type="match status" value="1"/>
</dbReference>
<dbReference type="GO" id="GO:0016747">
    <property type="term" value="F:acyltransferase activity, transferring groups other than amino-acyl groups"/>
    <property type="evidence" value="ECO:0007669"/>
    <property type="project" value="InterPro"/>
</dbReference>
<keyword evidence="3" id="KW-1185">Reference proteome</keyword>
<evidence type="ECO:0000313" key="3">
    <source>
        <dbReference type="Proteomes" id="UP000612456"/>
    </source>
</evidence>
<dbReference type="AlphaFoldDB" id="A0A917DMZ0"/>
<dbReference type="InterPro" id="IPR000182">
    <property type="entry name" value="GNAT_dom"/>
</dbReference>
<gene>
    <name evidence="2" type="ORF">GCM10010911_05080</name>
</gene>
<protein>
    <submittedName>
        <fullName evidence="2">N-acetyltransferase</fullName>
    </submittedName>
</protein>
<organism evidence="2 3">
    <name type="scientific">Paenibacillus nasutitermitis</name>
    <dbReference type="NCBI Taxonomy" id="1652958"/>
    <lineage>
        <taxon>Bacteria</taxon>
        <taxon>Bacillati</taxon>
        <taxon>Bacillota</taxon>
        <taxon>Bacilli</taxon>
        <taxon>Bacillales</taxon>
        <taxon>Paenibacillaceae</taxon>
        <taxon>Paenibacillus</taxon>
    </lineage>
</organism>
<dbReference type="InterPro" id="IPR016181">
    <property type="entry name" value="Acyl_CoA_acyltransferase"/>
</dbReference>
<dbReference type="RefSeq" id="WP_229750017.1">
    <property type="nucleotide sequence ID" value="NZ_BMHP01000001.1"/>
</dbReference>
<dbReference type="Proteomes" id="UP000612456">
    <property type="component" value="Unassembled WGS sequence"/>
</dbReference>
<evidence type="ECO:0000313" key="2">
    <source>
        <dbReference type="EMBL" id="GGD50544.1"/>
    </source>
</evidence>
<dbReference type="EMBL" id="BMHP01000001">
    <property type="protein sequence ID" value="GGD50544.1"/>
    <property type="molecule type" value="Genomic_DNA"/>
</dbReference>
<dbReference type="InterPro" id="IPR053144">
    <property type="entry name" value="Acetyltransferase_Butenolide"/>
</dbReference>
<name>A0A917DMZ0_9BACL</name>
<comment type="caution">
    <text evidence="2">The sequence shown here is derived from an EMBL/GenBank/DDBJ whole genome shotgun (WGS) entry which is preliminary data.</text>
</comment>
<dbReference type="PANTHER" id="PTHR43233:SF1">
    <property type="entry name" value="FAMILY N-ACETYLTRANSFERASE, PUTATIVE (AFU_ORTHOLOGUE AFUA_6G03350)-RELATED"/>
    <property type="match status" value="1"/>
</dbReference>
<dbReference type="SUPFAM" id="SSF55729">
    <property type="entry name" value="Acyl-CoA N-acyltransferases (Nat)"/>
    <property type="match status" value="1"/>
</dbReference>
<dbReference type="PROSITE" id="PS51186">
    <property type="entry name" value="GNAT"/>
    <property type="match status" value="1"/>
</dbReference>
<evidence type="ECO:0000259" key="1">
    <source>
        <dbReference type="PROSITE" id="PS51186"/>
    </source>
</evidence>
<dbReference type="Gene3D" id="3.40.630.30">
    <property type="match status" value="1"/>
</dbReference>
<dbReference type="PANTHER" id="PTHR43233">
    <property type="entry name" value="FAMILY N-ACETYLTRANSFERASE, PUTATIVE (AFU_ORTHOLOGUE AFUA_6G03350)-RELATED"/>
    <property type="match status" value="1"/>
</dbReference>
<proteinExistence type="predicted"/>
<reference evidence="2" key="1">
    <citation type="journal article" date="2014" name="Int. J. Syst. Evol. Microbiol.">
        <title>Complete genome sequence of Corynebacterium casei LMG S-19264T (=DSM 44701T), isolated from a smear-ripened cheese.</title>
        <authorList>
            <consortium name="US DOE Joint Genome Institute (JGI-PGF)"/>
            <person name="Walter F."/>
            <person name="Albersmeier A."/>
            <person name="Kalinowski J."/>
            <person name="Ruckert C."/>
        </authorList>
    </citation>
    <scope>NUCLEOTIDE SEQUENCE</scope>
    <source>
        <strain evidence="2">CGMCC 1.15178</strain>
    </source>
</reference>
<sequence length="148" mass="16778">MSKSNIDMDSLAISTDRSLLDLPFAYWYLHENMYWAKAMTLDAFQRAIAHSAVVVGAYDSSDNGQLVGFARVVSDCATFAYLTDVFVIDQYRGQGLSKRMMQLIVDHPDLQGLRRFLLVTIDAQGLYANFGFEPIKENEGWMEIYRGS</sequence>
<reference evidence="2" key="2">
    <citation type="submission" date="2020-09" db="EMBL/GenBank/DDBJ databases">
        <authorList>
            <person name="Sun Q."/>
            <person name="Zhou Y."/>
        </authorList>
    </citation>
    <scope>NUCLEOTIDE SEQUENCE</scope>
    <source>
        <strain evidence="2">CGMCC 1.15178</strain>
    </source>
</reference>
<feature type="domain" description="N-acetyltransferase" evidence="1">
    <location>
        <begin position="11"/>
        <end position="147"/>
    </location>
</feature>
<dbReference type="Pfam" id="PF00583">
    <property type="entry name" value="Acetyltransf_1"/>
    <property type="match status" value="1"/>
</dbReference>
<accession>A0A917DMZ0</accession>